<sequence length="351" mass="38091">QVFPPPVTAPPSLPPKQTLLPTLWPLDFSHSLSLSLSLSHSRGMAWLRSLPRFSCCPPSIRFLSTFSGASATAAGLGPTAPGAQKPRVVVLGTGWAGCRLMKGIDTRQYDVVCISPRNHMVFTPLLASTCVGTLEFRSVAEPVSRIQPAISTAPGSYFFLARCTGVDAEGHAVSARSLHRPPGERTPENFDSAGSPFCFLAISYFSHNTFCNSQQGVRLVRGIVKDVEPEKIILNDGSEVPYGLLVWSTGVGPSQLVRSLQLPKSPGGRYYLPFSLYCFVLVILGQHYQNLWFLDRIGVDEWLRVPSVQDVFAIGDCSGFLESTGKPTPPALAQVSSIMNSYIMSYQSPIV</sequence>
<dbReference type="AlphaFoldDB" id="A0A426XWS6"/>
<comment type="similarity">
    <text evidence="1">Belongs to the NADH dehydrogenase family.</text>
</comment>
<keyword evidence="4" id="KW-0560">Oxidoreductase</keyword>
<name>A0A426XWS6_ENSVE</name>
<evidence type="ECO:0000313" key="6">
    <source>
        <dbReference type="EMBL" id="RRT43973.1"/>
    </source>
</evidence>
<keyword evidence="2" id="KW-0285">Flavoprotein</keyword>
<reference evidence="6 7" key="1">
    <citation type="journal article" date="2014" name="Agronomy (Basel)">
        <title>A Draft Genome Sequence for Ensete ventricosum, the Drought-Tolerant Tree Against Hunger.</title>
        <authorList>
            <person name="Harrison J."/>
            <person name="Moore K.A."/>
            <person name="Paszkiewicz K."/>
            <person name="Jones T."/>
            <person name="Grant M."/>
            <person name="Ambacheew D."/>
            <person name="Muzemil S."/>
            <person name="Studholme D.J."/>
        </authorList>
    </citation>
    <scope>NUCLEOTIDE SEQUENCE [LARGE SCALE GENOMIC DNA]</scope>
</reference>
<keyword evidence="5" id="KW-0520">NAD</keyword>
<evidence type="ECO:0000256" key="2">
    <source>
        <dbReference type="ARBA" id="ARBA00022630"/>
    </source>
</evidence>
<dbReference type="EMBL" id="AMZH03016783">
    <property type="protein sequence ID" value="RRT43973.1"/>
    <property type="molecule type" value="Genomic_DNA"/>
</dbReference>
<protein>
    <submittedName>
        <fullName evidence="6">Uncharacterized protein</fullName>
    </submittedName>
</protein>
<evidence type="ECO:0000256" key="4">
    <source>
        <dbReference type="ARBA" id="ARBA00023002"/>
    </source>
</evidence>
<accession>A0A426XWS6</accession>
<comment type="caution">
    <text evidence="6">The sequence shown here is derived from an EMBL/GenBank/DDBJ whole genome shotgun (WGS) entry which is preliminary data.</text>
</comment>
<dbReference type="Proteomes" id="UP000287651">
    <property type="component" value="Unassembled WGS sequence"/>
</dbReference>
<evidence type="ECO:0000313" key="7">
    <source>
        <dbReference type="Proteomes" id="UP000287651"/>
    </source>
</evidence>
<proteinExistence type="inferred from homology"/>
<dbReference type="PANTHER" id="PTHR43706">
    <property type="entry name" value="NADH DEHYDROGENASE"/>
    <property type="match status" value="1"/>
</dbReference>
<dbReference type="Gene3D" id="3.50.50.100">
    <property type="match status" value="3"/>
</dbReference>
<dbReference type="PANTHER" id="PTHR43706:SF13">
    <property type="entry name" value="NADH DEHYDROGENASE-RELATED"/>
    <property type="match status" value="1"/>
</dbReference>
<evidence type="ECO:0000256" key="3">
    <source>
        <dbReference type="ARBA" id="ARBA00022827"/>
    </source>
</evidence>
<dbReference type="GO" id="GO:0005739">
    <property type="term" value="C:mitochondrion"/>
    <property type="evidence" value="ECO:0007669"/>
    <property type="project" value="TreeGrafter"/>
</dbReference>
<keyword evidence="3" id="KW-0274">FAD</keyword>
<dbReference type="SUPFAM" id="SSF51905">
    <property type="entry name" value="FAD/NAD(P)-binding domain"/>
    <property type="match status" value="1"/>
</dbReference>
<feature type="non-terminal residue" evidence="6">
    <location>
        <position position="1"/>
    </location>
</feature>
<organism evidence="6 7">
    <name type="scientific">Ensete ventricosum</name>
    <name type="common">Abyssinian banana</name>
    <name type="synonym">Musa ensete</name>
    <dbReference type="NCBI Taxonomy" id="4639"/>
    <lineage>
        <taxon>Eukaryota</taxon>
        <taxon>Viridiplantae</taxon>
        <taxon>Streptophyta</taxon>
        <taxon>Embryophyta</taxon>
        <taxon>Tracheophyta</taxon>
        <taxon>Spermatophyta</taxon>
        <taxon>Magnoliopsida</taxon>
        <taxon>Liliopsida</taxon>
        <taxon>Zingiberales</taxon>
        <taxon>Musaceae</taxon>
        <taxon>Ensete</taxon>
    </lineage>
</organism>
<dbReference type="InterPro" id="IPR036188">
    <property type="entry name" value="FAD/NAD-bd_sf"/>
</dbReference>
<evidence type="ECO:0000256" key="1">
    <source>
        <dbReference type="ARBA" id="ARBA00005272"/>
    </source>
</evidence>
<gene>
    <name evidence="6" type="ORF">B296_00056070</name>
</gene>
<dbReference type="GO" id="GO:0003954">
    <property type="term" value="F:NADH dehydrogenase activity"/>
    <property type="evidence" value="ECO:0007669"/>
    <property type="project" value="InterPro"/>
</dbReference>
<evidence type="ECO:0000256" key="5">
    <source>
        <dbReference type="ARBA" id="ARBA00023027"/>
    </source>
</evidence>
<dbReference type="InterPro" id="IPR045024">
    <property type="entry name" value="NDH-2"/>
</dbReference>